<dbReference type="InterPro" id="IPR013785">
    <property type="entry name" value="Aldolase_TIM"/>
</dbReference>
<evidence type="ECO:0000256" key="7">
    <source>
        <dbReference type="HAMAP-Rule" id="MF_01215"/>
    </source>
</evidence>
<dbReference type="GO" id="GO:0004590">
    <property type="term" value="F:orotidine-5'-phosphate decarboxylase activity"/>
    <property type="evidence" value="ECO:0007669"/>
    <property type="project" value="UniProtKB-UniRule"/>
</dbReference>
<dbReference type="InterPro" id="IPR018089">
    <property type="entry name" value="OMPdecase_AS"/>
</dbReference>
<dbReference type="RefSeq" id="WP_107493889.1">
    <property type="nucleotide sequence ID" value="NZ_PZKC01000009.1"/>
</dbReference>
<comment type="pathway">
    <text evidence="1 7">Pyrimidine metabolism; UMP biosynthesis via de novo pathway; UMP from orotate: step 2/2.</text>
</comment>
<sequence>MHFMTALKAAWQQRNSLLCVGLDPDPAKFPAHLASRPQAIFEFCRDIVDATADLACAFKPQIAYFAARRAEDQLEALIEHIHTHHPAVPVILDAKRGDIGSTAEQYAVEAFERFRADAITVNPYMGRDSVEPYLAYGDKGVILLCRTSNPGGSDLQFLDVGAPGRQERLYERVARLVAEEWNASGNCGLVVGATFPAEIARVRELTGEVPLLVPGIGAQGGDIAATVQAGRTMDGCGLMINSSRAILYAGQGEDFAAAARRVAQDTRDAINACR</sequence>
<dbReference type="GO" id="GO:0006207">
    <property type="term" value="P:'de novo' pyrimidine nucleobase biosynthetic process"/>
    <property type="evidence" value="ECO:0007669"/>
    <property type="project" value="InterPro"/>
</dbReference>
<organism evidence="9 10">
    <name type="scientific">Pseudothauera lacus</name>
    <dbReference type="NCBI Taxonomy" id="2136175"/>
    <lineage>
        <taxon>Bacteria</taxon>
        <taxon>Pseudomonadati</taxon>
        <taxon>Pseudomonadota</taxon>
        <taxon>Betaproteobacteria</taxon>
        <taxon>Rhodocyclales</taxon>
        <taxon>Zoogloeaceae</taxon>
        <taxon>Pseudothauera</taxon>
    </lineage>
</organism>
<protein>
    <recommendedName>
        <fullName evidence="7">Orotidine 5'-phosphate decarboxylase</fullName>
        <ecNumber evidence="7">4.1.1.23</ecNumber>
    </recommendedName>
    <alternativeName>
        <fullName evidence="7">OMP decarboxylase</fullName>
        <shortName evidence="7">OMPDCase</shortName>
        <shortName evidence="7">OMPdecase</shortName>
    </alternativeName>
</protein>
<gene>
    <name evidence="7 9" type="primary">pyrF</name>
    <name evidence="9" type="ORF">C8261_11625</name>
</gene>
<dbReference type="OrthoDB" id="9808470at2"/>
<dbReference type="Proteomes" id="UP000241193">
    <property type="component" value="Unassembled WGS sequence"/>
</dbReference>
<comment type="catalytic activity">
    <reaction evidence="6 7">
        <text>orotidine 5'-phosphate + H(+) = UMP + CO2</text>
        <dbReference type="Rhea" id="RHEA:11596"/>
        <dbReference type="ChEBI" id="CHEBI:15378"/>
        <dbReference type="ChEBI" id="CHEBI:16526"/>
        <dbReference type="ChEBI" id="CHEBI:57538"/>
        <dbReference type="ChEBI" id="CHEBI:57865"/>
        <dbReference type="EC" id="4.1.1.23"/>
    </reaction>
</comment>
<dbReference type="InterPro" id="IPR011060">
    <property type="entry name" value="RibuloseP-bd_barrel"/>
</dbReference>
<feature type="domain" description="Orotidine 5'-phosphate decarboxylase" evidence="8">
    <location>
        <begin position="17"/>
        <end position="259"/>
    </location>
</feature>
<dbReference type="InterPro" id="IPR001754">
    <property type="entry name" value="OMPdeCOase_dom"/>
</dbReference>
<evidence type="ECO:0000256" key="1">
    <source>
        <dbReference type="ARBA" id="ARBA00004861"/>
    </source>
</evidence>
<evidence type="ECO:0000256" key="6">
    <source>
        <dbReference type="ARBA" id="ARBA00049157"/>
    </source>
</evidence>
<dbReference type="CDD" id="cd04725">
    <property type="entry name" value="OMP_decarboxylase_like"/>
    <property type="match status" value="1"/>
</dbReference>
<evidence type="ECO:0000256" key="4">
    <source>
        <dbReference type="ARBA" id="ARBA00022975"/>
    </source>
</evidence>
<dbReference type="SUPFAM" id="SSF51366">
    <property type="entry name" value="Ribulose-phoshate binding barrel"/>
    <property type="match status" value="1"/>
</dbReference>
<evidence type="ECO:0000313" key="10">
    <source>
        <dbReference type="Proteomes" id="UP000241193"/>
    </source>
</evidence>
<proteinExistence type="inferred from homology"/>
<keyword evidence="3 7" id="KW-0210">Decarboxylase</keyword>
<dbReference type="EMBL" id="PZKC01000009">
    <property type="protein sequence ID" value="PTD95924.1"/>
    <property type="molecule type" value="Genomic_DNA"/>
</dbReference>
<dbReference type="PROSITE" id="PS00156">
    <property type="entry name" value="OMPDECASE"/>
    <property type="match status" value="1"/>
</dbReference>
<keyword evidence="5 7" id="KW-0456">Lyase</keyword>
<name>A0A2T4IDT2_9RHOO</name>
<comment type="similarity">
    <text evidence="2 7">Belongs to the OMP decarboxylase family. Type 2 subfamily.</text>
</comment>
<accession>A0A2T4IDT2</accession>
<reference evidence="9 10" key="1">
    <citation type="submission" date="2018-03" db="EMBL/GenBank/DDBJ databases">
        <authorList>
            <person name="Keele B.F."/>
        </authorList>
    </citation>
    <scope>NUCLEOTIDE SEQUENCE [LARGE SCALE GENOMIC DNA]</scope>
    <source>
        <strain evidence="9 10">D20</strain>
    </source>
</reference>
<dbReference type="GO" id="GO:0044205">
    <property type="term" value="P:'de novo' UMP biosynthetic process"/>
    <property type="evidence" value="ECO:0007669"/>
    <property type="project" value="UniProtKB-UniRule"/>
</dbReference>
<dbReference type="AlphaFoldDB" id="A0A2T4IDT2"/>
<comment type="caution">
    <text evidence="9">The sequence shown here is derived from an EMBL/GenBank/DDBJ whole genome shotgun (WGS) entry which is preliminary data.</text>
</comment>
<dbReference type="NCBIfam" id="TIGR02127">
    <property type="entry name" value="pyrF_sub2"/>
    <property type="match status" value="1"/>
</dbReference>
<evidence type="ECO:0000256" key="2">
    <source>
        <dbReference type="ARBA" id="ARBA00008847"/>
    </source>
</evidence>
<dbReference type="Pfam" id="PF00215">
    <property type="entry name" value="OMPdecase"/>
    <property type="match status" value="1"/>
</dbReference>
<dbReference type="PANTHER" id="PTHR43375:SF1">
    <property type="entry name" value="OROTIDINE 5'-PHOSPHATE DECARBOXYLASE"/>
    <property type="match status" value="1"/>
</dbReference>
<dbReference type="Gene3D" id="3.20.20.70">
    <property type="entry name" value="Aldolase class I"/>
    <property type="match status" value="1"/>
</dbReference>
<evidence type="ECO:0000313" key="9">
    <source>
        <dbReference type="EMBL" id="PTD95924.1"/>
    </source>
</evidence>
<feature type="active site" description="Proton donor" evidence="7">
    <location>
        <position position="95"/>
    </location>
</feature>
<keyword evidence="4 7" id="KW-0665">Pyrimidine biosynthesis</keyword>
<evidence type="ECO:0000256" key="5">
    <source>
        <dbReference type="ARBA" id="ARBA00023239"/>
    </source>
</evidence>
<keyword evidence="10" id="KW-1185">Reference proteome</keyword>
<dbReference type="HAMAP" id="MF_01215">
    <property type="entry name" value="OMPdecase_type2"/>
    <property type="match status" value="1"/>
</dbReference>
<dbReference type="InterPro" id="IPR011995">
    <property type="entry name" value="OMPdecase_type-2"/>
</dbReference>
<evidence type="ECO:0000256" key="3">
    <source>
        <dbReference type="ARBA" id="ARBA00022793"/>
    </source>
</evidence>
<dbReference type="EC" id="4.1.1.23" evidence="7"/>
<dbReference type="SMART" id="SM00934">
    <property type="entry name" value="OMPdecase"/>
    <property type="match status" value="1"/>
</dbReference>
<reference evidence="9 10" key="2">
    <citation type="submission" date="2018-04" db="EMBL/GenBank/DDBJ databases">
        <title>Thauera lacus sp. nov., isolated from an saline lake in Inner Mongolia, China.</title>
        <authorList>
            <person name="Liang Q.-Y."/>
        </authorList>
    </citation>
    <scope>NUCLEOTIDE SEQUENCE [LARGE SCALE GENOMIC DNA]</scope>
    <source>
        <strain evidence="9 10">D20</strain>
    </source>
</reference>
<dbReference type="PANTHER" id="PTHR43375">
    <property type="entry name" value="OROTIDINE 5'-PHOSPHATE DECARBOXYLASE"/>
    <property type="match status" value="1"/>
</dbReference>
<dbReference type="UniPathway" id="UPA00070">
    <property type="reaction ID" value="UER00120"/>
</dbReference>
<evidence type="ECO:0000259" key="8">
    <source>
        <dbReference type="SMART" id="SM00934"/>
    </source>
</evidence>